<dbReference type="EMBL" id="GG692395">
    <property type="protein sequence ID" value="EER36099.1"/>
    <property type="molecule type" value="Genomic_DNA"/>
</dbReference>
<dbReference type="GeneID" id="8300623"/>
<dbReference type="AlphaFoldDB" id="C5M449"/>
<evidence type="ECO:0000313" key="1">
    <source>
        <dbReference type="EMBL" id="EER36099.1"/>
    </source>
</evidence>
<sequence length="243" mass="28689">MKSRLIKPITRRPLLPSTISTYFKNSIGFSFRLTPTPTNPEDLNFIYDELNKLAPIDIFKTLHNEKHGFFVNLIFNPCREESWYGMIGNSQDQTQEEQELLLRSSLGYPGKGNVIYDSLPLEIEPEFVQSIKNKLINDKLSKIIAIPRYEFIKNNKDYFNDKLSIYFSHNLKTPNFRKRYKLNSSIGSNSLIYIDINQGEEDVVDIEKLRNEIRHNFTKFYKFDKIEILNDNVYRLLNKNIFK</sequence>
<name>C5M449_CANTT</name>
<dbReference type="Proteomes" id="UP000002037">
    <property type="component" value="Unassembled WGS sequence"/>
</dbReference>
<dbReference type="KEGG" id="ctp:CTRG_00838"/>
<dbReference type="HOGENOM" id="CLU_099495_0_0_1"/>
<dbReference type="VEuPathDB" id="FungiDB:CTRG_00838"/>
<dbReference type="OrthoDB" id="4076672at2759"/>
<dbReference type="STRING" id="294747.C5M449"/>
<organism evidence="1 2">
    <name type="scientific">Candida tropicalis (strain ATCC MYA-3404 / T1)</name>
    <name type="common">Yeast</name>
    <dbReference type="NCBI Taxonomy" id="294747"/>
    <lineage>
        <taxon>Eukaryota</taxon>
        <taxon>Fungi</taxon>
        <taxon>Dikarya</taxon>
        <taxon>Ascomycota</taxon>
        <taxon>Saccharomycotina</taxon>
        <taxon>Pichiomycetes</taxon>
        <taxon>Debaryomycetaceae</taxon>
        <taxon>Candida/Lodderomyces clade</taxon>
        <taxon>Candida</taxon>
    </lineage>
</organism>
<reference evidence="1 2" key="1">
    <citation type="journal article" date="2009" name="Nature">
        <title>Evolution of pathogenicity and sexual reproduction in eight Candida genomes.</title>
        <authorList>
            <person name="Butler G."/>
            <person name="Rasmussen M.D."/>
            <person name="Lin M.F."/>
            <person name="Santos M.A."/>
            <person name="Sakthikumar S."/>
            <person name="Munro C.A."/>
            <person name="Rheinbay E."/>
            <person name="Grabherr M."/>
            <person name="Forche A."/>
            <person name="Reedy J.L."/>
            <person name="Agrafioti I."/>
            <person name="Arnaud M.B."/>
            <person name="Bates S."/>
            <person name="Brown A.J."/>
            <person name="Brunke S."/>
            <person name="Costanzo M.C."/>
            <person name="Fitzpatrick D.A."/>
            <person name="de Groot P.W."/>
            <person name="Harris D."/>
            <person name="Hoyer L.L."/>
            <person name="Hube B."/>
            <person name="Klis F.M."/>
            <person name="Kodira C."/>
            <person name="Lennard N."/>
            <person name="Logue M.E."/>
            <person name="Martin R."/>
            <person name="Neiman A.M."/>
            <person name="Nikolaou E."/>
            <person name="Quail M.A."/>
            <person name="Quinn J."/>
            <person name="Santos M.C."/>
            <person name="Schmitzberger F.F."/>
            <person name="Sherlock G."/>
            <person name="Shah P."/>
            <person name="Silverstein K.A."/>
            <person name="Skrzypek M.S."/>
            <person name="Soll D."/>
            <person name="Staggs R."/>
            <person name="Stansfield I."/>
            <person name="Stumpf M.P."/>
            <person name="Sudbery P.E."/>
            <person name="Srikantha T."/>
            <person name="Zeng Q."/>
            <person name="Berman J."/>
            <person name="Berriman M."/>
            <person name="Heitman J."/>
            <person name="Gow N.A."/>
            <person name="Lorenz M.C."/>
            <person name="Birren B.W."/>
            <person name="Kellis M."/>
            <person name="Cuomo C.A."/>
        </authorList>
    </citation>
    <scope>NUCLEOTIDE SEQUENCE [LARGE SCALE GENOMIC DNA]</scope>
    <source>
        <strain evidence="2">ATCC MYA-3404 / T1</strain>
    </source>
</reference>
<proteinExistence type="predicted"/>
<dbReference type="eggNOG" id="ENOG502RQB9">
    <property type="taxonomic scope" value="Eukaryota"/>
</dbReference>
<gene>
    <name evidence="1" type="ORF">CTRG_00838</name>
</gene>
<dbReference type="RefSeq" id="XP_002546057.1">
    <property type="nucleotide sequence ID" value="XM_002546011.1"/>
</dbReference>
<evidence type="ECO:0000313" key="2">
    <source>
        <dbReference type="Proteomes" id="UP000002037"/>
    </source>
</evidence>
<accession>C5M449</accession>
<protein>
    <submittedName>
        <fullName evidence="1">Uncharacterized protein</fullName>
    </submittedName>
</protein>
<keyword evidence="2" id="KW-1185">Reference proteome</keyword>